<evidence type="ECO:0000256" key="4">
    <source>
        <dbReference type="ARBA" id="ARBA00023136"/>
    </source>
</evidence>
<evidence type="ECO:0000313" key="8">
    <source>
        <dbReference type="Proteomes" id="UP000492821"/>
    </source>
</evidence>
<organism evidence="8 9">
    <name type="scientific">Panagrellus redivivus</name>
    <name type="common">Microworm</name>
    <dbReference type="NCBI Taxonomy" id="6233"/>
    <lineage>
        <taxon>Eukaryota</taxon>
        <taxon>Metazoa</taxon>
        <taxon>Ecdysozoa</taxon>
        <taxon>Nematoda</taxon>
        <taxon>Chromadorea</taxon>
        <taxon>Rhabditida</taxon>
        <taxon>Tylenchina</taxon>
        <taxon>Panagrolaimomorpha</taxon>
        <taxon>Panagrolaimoidea</taxon>
        <taxon>Panagrolaimidae</taxon>
        <taxon>Panagrellus</taxon>
    </lineage>
</organism>
<dbReference type="Gene3D" id="1.20.1070.10">
    <property type="entry name" value="Rhodopsin 7-helix transmembrane proteins"/>
    <property type="match status" value="1"/>
</dbReference>
<keyword evidence="4 6" id="KW-0472">Membrane</keyword>
<evidence type="ECO:0000256" key="1">
    <source>
        <dbReference type="ARBA" id="ARBA00004370"/>
    </source>
</evidence>
<dbReference type="Gene3D" id="1.10.490.10">
    <property type="entry name" value="Globins"/>
    <property type="match status" value="1"/>
</dbReference>
<evidence type="ECO:0000256" key="2">
    <source>
        <dbReference type="ARBA" id="ARBA00022692"/>
    </source>
</evidence>
<dbReference type="Proteomes" id="UP000492821">
    <property type="component" value="Unassembled WGS sequence"/>
</dbReference>
<dbReference type="CDD" id="cd14978">
    <property type="entry name" value="7tmA_FMRFamide_R-like"/>
    <property type="match status" value="1"/>
</dbReference>
<feature type="transmembrane region" description="Helical" evidence="6">
    <location>
        <begin position="326"/>
        <end position="349"/>
    </location>
</feature>
<accession>A0A7E4VJ73</accession>
<dbReference type="SUPFAM" id="SSF46458">
    <property type="entry name" value="Globin-like"/>
    <property type="match status" value="1"/>
</dbReference>
<dbReference type="CDD" id="cd01040">
    <property type="entry name" value="Mb-like"/>
    <property type="match status" value="1"/>
</dbReference>
<protein>
    <submittedName>
        <fullName evidence="9">G_PROTEIN_RECEP_F1_2 domain-containing protein</fullName>
    </submittedName>
</protein>
<evidence type="ECO:0000313" key="9">
    <source>
        <dbReference type="WBParaSite" id="Pan_g21158.t1"/>
    </source>
</evidence>
<keyword evidence="2 6" id="KW-0812">Transmembrane</keyword>
<dbReference type="PROSITE" id="PS50262">
    <property type="entry name" value="G_PROTEIN_RECEP_F1_2"/>
    <property type="match status" value="1"/>
</dbReference>
<name>A0A7E4VJ73_PANRE</name>
<dbReference type="InterPro" id="IPR012292">
    <property type="entry name" value="Globin/Proto"/>
</dbReference>
<dbReference type="PANTHER" id="PTHR46641">
    <property type="entry name" value="FMRFAMIDE RECEPTOR-RELATED"/>
    <property type="match status" value="1"/>
</dbReference>
<dbReference type="InterPro" id="IPR017452">
    <property type="entry name" value="GPCR_Rhodpsn_7TM"/>
</dbReference>
<feature type="transmembrane region" description="Helical" evidence="6">
    <location>
        <begin position="67"/>
        <end position="90"/>
    </location>
</feature>
<dbReference type="GO" id="GO:0016020">
    <property type="term" value="C:membrane"/>
    <property type="evidence" value="ECO:0007669"/>
    <property type="project" value="UniProtKB-SubCell"/>
</dbReference>
<reference evidence="9" key="2">
    <citation type="submission" date="2020-10" db="UniProtKB">
        <authorList>
            <consortium name="WormBaseParasite"/>
        </authorList>
    </citation>
    <scope>IDENTIFICATION</scope>
</reference>
<feature type="transmembrane region" description="Helical" evidence="6">
    <location>
        <begin position="174"/>
        <end position="194"/>
    </location>
</feature>
<dbReference type="SUPFAM" id="SSF81321">
    <property type="entry name" value="Family A G protein-coupled receptor-like"/>
    <property type="match status" value="1"/>
</dbReference>
<feature type="transmembrane region" description="Helical" evidence="6">
    <location>
        <begin position="28"/>
        <end position="47"/>
    </location>
</feature>
<feature type="transmembrane region" description="Helical" evidence="6">
    <location>
        <begin position="230"/>
        <end position="256"/>
    </location>
</feature>
<feature type="transmembrane region" description="Helical" evidence="6">
    <location>
        <begin position="286"/>
        <end position="306"/>
    </location>
</feature>
<dbReference type="PANTHER" id="PTHR46641:SF13">
    <property type="entry name" value="G_PROTEIN_RECEP_F1_2 DOMAIN-CONTAINING PROTEIN"/>
    <property type="match status" value="1"/>
</dbReference>
<reference evidence="8" key="1">
    <citation type="journal article" date="2013" name="Genetics">
        <title>The draft genome and transcriptome of Panagrellus redivivus are shaped by the harsh demands of a free-living lifestyle.</title>
        <authorList>
            <person name="Srinivasan J."/>
            <person name="Dillman A.R."/>
            <person name="Macchietto M.G."/>
            <person name="Heikkinen L."/>
            <person name="Lakso M."/>
            <person name="Fracchia K.M."/>
            <person name="Antoshechkin I."/>
            <person name="Mortazavi A."/>
            <person name="Wong G."/>
            <person name="Sternberg P.W."/>
        </authorList>
    </citation>
    <scope>NUCLEOTIDE SEQUENCE [LARGE SCALE GENOMIC DNA]</scope>
    <source>
        <strain evidence="8">MT8872</strain>
    </source>
</reference>
<keyword evidence="8" id="KW-1185">Reference proteome</keyword>
<dbReference type="InterPro" id="IPR052954">
    <property type="entry name" value="GPCR-Ligand_Int"/>
</dbReference>
<dbReference type="GO" id="GO:0019825">
    <property type="term" value="F:oxygen binding"/>
    <property type="evidence" value="ECO:0007669"/>
    <property type="project" value="InterPro"/>
</dbReference>
<feature type="compositionally biased region" description="Pro residues" evidence="5">
    <location>
        <begin position="423"/>
        <end position="434"/>
    </location>
</feature>
<evidence type="ECO:0000256" key="3">
    <source>
        <dbReference type="ARBA" id="ARBA00022989"/>
    </source>
</evidence>
<sequence length="644" mass="72522">MSGTTVLALRNYTLCTDSEDKWSPTYAAFNQILGCATVFVVIFGVLFNINAIRNIHLSNFDKNRGVVLAVSILALAVWDTILLGSAFFYYGVKGAFKLHRNNGINLITPFFHGCLQVANTASTWCVIFITIQRYMATRDPFRTTRHSRIIAQSFRGERRKTSFSLIYCFVYRRYFKVPLIISIVAILVNLTAFFEITTKICLRMPEGKMGYMLAITWLRLNHTYKLVYKLIFRMIVTSCGPNIFIFTITGITIFFLKGSNRNRRQLFQMSDSLLDRYSSKETTQTTISILLVTKFLLLRSLSFFLDLMELISGFGNLHDYIYAMDVSNFCVILNSATNSLIFMCANSWLQNKLTARNTMKRRKQLCIESLQSLHRVNLLFKSYKKALFMTNHQLGVRVLYSMLIKSPSLAVFFNQSTEVGSDTPPPPAGPPPTPAAYDGKTPNATRFRHFVKAETVEEESSDSELCHVSPVIMVPNVNGHIRSSCPITGSENAGHGCPGAVNARTAEVVAAMPHIKKRSLDLLGNSAFHTIGDRIMTFMGELIDAMRMAKPDHDIIMRIRNTGAHHHKLGITFTSSAWKEFKASTISIIEECEFANEIERKETLDAWNSFLSVIIREMKMGICGVTSINHTNSYHNAAASIISG</sequence>
<evidence type="ECO:0000259" key="7">
    <source>
        <dbReference type="PROSITE" id="PS50262"/>
    </source>
</evidence>
<dbReference type="GO" id="GO:0020037">
    <property type="term" value="F:heme binding"/>
    <property type="evidence" value="ECO:0007669"/>
    <property type="project" value="InterPro"/>
</dbReference>
<dbReference type="AlphaFoldDB" id="A0A7E4VJ73"/>
<keyword evidence="3 6" id="KW-1133">Transmembrane helix</keyword>
<evidence type="ECO:0000256" key="5">
    <source>
        <dbReference type="SAM" id="MobiDB-lite"/>
    </source>
</evidence>
<dbReference type="WBParaSite" id="Pan_g21158.t1">
    <property type="protein sequence ID" value="Pan_g21158.t1"/>
    <property type="gene ID" value="Pan_g21158"/>
</dbReference>
<dbReference type="InterPro" id="IPR009050">
    <property type="entry name" value="Globin-like_sf"/>
</dbReference>
<feature type="domain" description="G-protein coupled receptors family 1 profile" evidence="7">
    <location>
        <begin position="49"/>
        <end position="342"/>
    </location>
</feature>
<dbReference type="InterPro" id="IPR044399">
    <property type="entry name" value="Mb-like_M"/>
</dbReference>
<evidence type="ECO:0000256" key="6">
    <source>
        <dbReference type="SAM" id="Phobius"/>
    </source>
</evidence>
<feature type="transmembrane region" description="Helical" evidence="6">
    <location>
        <begin position="110"/>
        <end position="131"/>
    </location>
</feature>
<feature type="region of interest" description="Disordered" evidence="5">
    <location>
        <begin position="417"/>
        <end position="439"/>
    </location>
</feature>
<comment type="subcellular location">
    <subcellularLocation>
        <location evidence="1">Membrane</location>
    </subcellularLocation>
</comment>
<proteinExistence type="predicted"/>